<evidence type="ECO:0000256" key="4">
    <source>
        <dbReference type="ARBA" id="ARBA00022806"/>
    </source>
</evidence>
<accession>A0A2I2M927</accession>
<evidence type="ECO:0000256" key="8">
    <source>
        <dbReference type="ARBA" id="ARBA00034617"/>
    </source>
</evidence>
<protein>
    <recommendedName>
        <fullName evidence="9">DNA 3'-5' helicase</fullName>
        <ecNumber evidence="9">5.6.2.4</ecNumber>
    </recommendedName>
</protein>
<keyword evidence="2" id="KW-0547">Nucleotide-binding</keyword>
<dbReference type="Pfam" id="PF00271">
    <property type="entry name" value="Helicase_C"/>
    <property type="match status" value="1"/>
</dbReference>
<dbReference type="Pfam" id="PF04480">
    <property type="entry name" value="DUF559"/>
    <property type="match status" value="1"/>
</dbReference>
<keyword evidence="4" id="KW-0347">Helicase</keyword>
<keyword evidence="3" id="KW-0378">Hydrolase</keyword>
<dbReference type="NCBIfam" id="TIGR00614">
    <property type="entry name" value="recQ_fam"/>
    <property type="match status" value="1"/>
</dbReference>
<evidence type="ECO:0000256" key="7">
    <source>
        <dbReference type="ARBA" id="ARBA00023235"/>
    </source>
</evidence>
<proteinExistence type="inferred from homology"/>
<dbReference type="EMBL" id="OENE01000014">
    <property type="protein sequence ID" value="SOU88560.1"/>
    <property type="molecule type" value="Genomic_DNA"/>
</dbReference>
<evidence type="ECO:0000313" key="12">
    <source>
        <dbReference type="EMBL" id="SOU88560.1"/>
    </source>
</evidence>
<comment type="catalytic activity">
    <reaction evidence="8">
        <text>Couples ATP hydrolysis with the unwinding of duplex DNA by translocating in the 3'-5' direction.</text>
        <dbReference type="EC" id="5.6.2.4"/>
    </reaction>
</comment>
<gene>
    <name evidence="12" type="ORF">TNO010_210053</name>
</gene>
<dbReference type="SMART" id="SM00490">
    <property type="entry name" value="HELICc"/>
    <property type="match status" value="1"/>
</dbReference>
<dbReference type="PANTHER" id="PTHR13710">
    <property type="entry name" value="DNA HELICASE RECQ FAMILY MEMBER"/>
    <property type="match status" value="1"/>
</dbReference>
<name>A0A2I2M927_9FLAO</name>
<dbReference type="InterPro" id="IPR001650">
    <property type="entry name" value="Helicase_C-like"/>
</dbReference>
<dbReference type="InterPro" id="IPR004589">
    <property type="entry name" value="DNA_helicase_ATP-dep_RecQ"/>
</dbReference>
<sequence length="1137" mass="133016">MIKKYSANYSYTNHNFVIQNLIKPRKRSSFLSAILIIKNLIQRGKPTLMSQYLQNIYGSFPEKEVFLKKPFVLIDQSNLQWNNTIKGDQDHSYFPAKIFLEERISEDLPEYKFIKQLIIPEIEINQITQRNDKKFNYQCVDFFLPQANLVIEIDGQQHKEDVARVIDSIRDNHLALSKVLTVRIDTKDLEAKNEIYFQKIEQIKNQLDKYSRFLNLYKTNFNLNFDEISEEIKKTKLLPTAIIRFQVLILELLERGILNLDDEKWYFEIKNHDVNGYEIHAIEDTFQWLVHLLKLQKISFKKPKFEIKNIKNFSNKKCIKIDFSLLQRWTDQNLLNEDIIYLRTDYLDLFYNRNKNKLDQINYFKLSTTAKYKYKLLFNDEESGDLKNLVFFLKNIFGRNYHRFNQGQVPIIQNILENNTTIGLLPTGGGKSLTYQLACLLQPCISFVVCPIKSLMSDQIEDLNKTYIQNIESINSDVIGAERTEILDNYSNGKYFFVFISPERFQTKDFRQRLSAINSQLDFAYAVIDEVHCLSEWGHDFRTSYLNLSKTIKKYCPTITFLGLTATASSNVLKDIQLEFKSKPEDTRTVPNYTRPELEFIVINDKGNKYQEIKSIIENHNQEEKLFDLDSENPKCGLIFTPFVNGVNGCSHLSKSLSIDFKTAVKYYSGSKPKKGFIGEDKDFDKYKLEVQKQYKDNKFPLLTATKAFGMGINKKNISFTVHYGMPASMESLYQEAGRAGRDKSDAKCYVLLTEENPETDIQTIFNPESTYEEIQSLSDKVGLSGKDIFRQIYLYQNGLDSISNELELVTQLHETYSESGAKKVVYAKGLNSDKAKVEKAIYRLSNLGIISDWTVDDFFNGVFTVSYKKFTEESIKETLLLFIQNYVDDFEFDKHPDREKYTTILNNTELPKFDRLVTILLQWSYDKFGTNRRKSLETVYNNCKDYQEEGKESFKKSLEAYFKITEATYVLQHIADNNNKDIAKWFEVFYIENKDTEIITFRKKEELIDLKGNLQRILESYQSNTGIHLINGLNTLLLNESFENVKREFSKSFDTISNYDNKERNTVLNGILKIAKKTNQNGKTILLEYLYKYSKTEAEKLKFAKEFGDKKTLLIHYNNKLKSINKKIEYGFRKIG</sequence>
<dbReference type="CDD" id="cd17920">
    <property type="entry name" value="DEXHc_RecQ"/>
    <property type="match status" value="1"/>
</dbReference>
<dbReference type="GO" id="GO:0043590">
    <property type="term" value="C:bacterial nucleoid"/>
    <property type="evidence" value="ECO:0007669"/>
    <property type="project" value="TreeGrafter"/>
</dbReference>
<dbReference type="EC" id="5.6.2.4" evidence="9"/>
<dbReference type="InterPro" id="IPR007569">
    <property type="entry name" value="DUF559"/>
</dbReference>
<dbReference type="InterPro" id="IPR011545">
    <property type="entry name" value="DEAD/DEAH_box_helicase_dom"/>
</dbReference>
<comment type="similarity">
    <text evidence="1">Belongs to the helicase family. RecQ subfamily.</text>
</comment>
<dbReference type="PANTHER" id="PTHR13710:SF105">
    <property type="entry name" value="ATP-DEPENDENT DNA HELICASE Q1"/>
    <property type="match status" value="1"/>
</dbReference>
<dbReference type="GO" id="GO:0009378">
    <property type="term" value="F:four-way junction helicase activity"/>
    <property type="evidence" value="ECO:0007669"/>
    <property type="project" value="TreeGrafter"/>
</dbReference>
<evidence type="ECO:0000313" key="13">
    <source>
        <dbReference type="Proteomes" id="UP000490060"/>
    </source>
</evidence>
<dbReference type="Proteomes" id="UP000490060">
    <property type="component" value="Unassembled WGS sequence"/>
</dbReference>
<dbReference type="GO" id="GO:0043138">
    <property type="term" value="F:3'-5' DNA helicase activity"/>
    <property type="evidence" value="ECO:0007669"/>
    <property type="project" value="UniProtKB-EC"/>
</dbReference>
<evidence type="ECO:0000259" key="11">
    <source>
        <dbReference type="PROSITE" id="PS51194"/>
    </source>
</evidence>
<dbReference type="GO" id="GO:0006281">
    <property type="term" value="P:DNA repair"/>
    <property type="evidence" value="ECO:0007669"/>
    <property type="project" value="TreeGrafter"/>
</dbReference>
<evidence type="ECO:0000256" key="6">
    <source>
        <dbReference type="ARBA" id="ARBA00023125"/>
    </source>
</evidence>
<evidence type="ECO:0000256" key="3">
    <source>
        <dbReference type="ARBA" id="ARBA00022801"/>
    </source>
</evidence>
<dbReference type="PROSITE" id="PS51192">
    <property type="entry name" value="HELICASE_ATP_BIND_1"/>
    <property type="match status" value="1"/>
</dbReference>
<dbReference type="Gene3D" id="3.40.50.300">
    <property type="entry name" value="P-loop containing nucleotide triphosphate hydrolases"/>
    <property type="match status" value="2"/>
</dbReference>
<evidence type="ECO:0000256" key="9">
    <source>
        <dbReference type="ARBA" id="ARBA00034808"/>
    </source>
</evidence>
<dbReference type="PROSITE" id="PS51194">
    <property type="entry name" value="HELICASE_CTER"/>
    <property type="match status" value="1"/>
</dbReference>
<dbReference type="AlphaFoldDB" id="A0A2I2M927"/>
<dbReference type="InterPro" id="IPR014001">
    <property type="entry name" value="Helicase_ATP-bd"/>
</dbReference>
<keyword evidence="6" id="KW-0238">DNA-binding</keyword>
<dbReference type="GO" id="GO:0003677">
    <property type="term" value="F:DNA binding"/>
    <property type="evidence" value="ECO:0007669"/>
    <property type="project" value="UniProtKB-KW"/>
</dbReference>
<evidence type="ECO:0000256" key="5">
    <source>
        <dbReference type="ARBA" id="ARBA00022840"/>
    </source>
</evidence>
<feature type="domain" description="Helicase ATP-binding" evidence="10">
    <location>
        <begin position="412"/>
        <end position="586"/>
    </location>
</feature>
<keyword evidence="7" id="KW-0413">Isomerase</keyword>
<reference evidence="12 13" key="1">
    <citation type="submission" date="2017-11" db="EMBL/GenBank/DDBJ databases">
        <authorList>
            <person name="Duchaud E."/>
        </authorList>
    </citation>
    <scope>NUCLEOTIDE SEQUENCE [LARGE SCALE GENOMIC DNA]</scope>
    <source>
        <strain evidence="12 13">TNO010</strain>
    </source>
</reference>
<dbReference type="GO" id="GO:0005524">
    <property type="term" value="F:ATP binding"/>
    <property type="evidence" value="ECO:0007669"/>
    <property type="project" value="UniProtKB-KW"/>
</dbReference>
<keyword evidence="5" id="KW-0067">ATP-binding</keyword>
<organism evidence="12 13">
    <name type="scientific">Tenacibaculum finnmarkense genomovar ulcerans</name>
    <dbReference type="NCBI Taxonomy" id="2781388"/>
    <lineage>
        <taxon>Bacteria</taxon>
        <taxon>Pseudomonadati</taxon>
        <taxon>Bacteroidota</taxon>
        <taxon>Flavobacteriia</taxon>
        <taxon>Flavobacteriales</taxon>
        <taxon>Flavobacteriaceae</taxon>
        <taxon>Tenacibaculum</taxon>
        <taxon>Tenacibaculum finnmarkense</taxon>
    </lineage>
</organism>
<dbReference type="Gene3D" id="3.40.960.10">
    <property type="entry name" value="VSR Endonuclease"/>
    <property type="match status" value="1"/>
</dbReference>
<feature type="domain" description="Helicase C-terminal" evidence="11">
    <location>
        <begin position="612"/>
        <end position="783"/>
    </location>
</feature>
<dbReference type="GO" id="GO:0030894">
    <property type="term" value="C:replisome"/>
    <property type="evidence" value="ECO:0007669"/>
    <property type="project" value="TreeGrafter"/>
</dbReference>
<evidence type="ECO:0000256" key="1">
    <source>
        <dbReference type="ARBA" id="ARBA00005446"/>
    </source>
</evidence>
<dbReference type="InterPro" id="IPR027417">
    <property type="entry name" value="P-loop_NTPase"/>
</dbReference>
<evidence type="ECO:0000256" key="2">
    <source>
        <dbReference type="ARBA" id="ARBA00022741"/>
    </source>
</evidence>
<dbReference type="SMART" id="SM00487">
    <property type="entry name" value="DEXDc"/>
    <property type="match status" value="1"/>
</dbReference>
<dbReference type="GO" id="GO:0006310">
    <property type="term" value="P:DNA recombination"/>
    <property type="evidence" value="ECO:0007669"/>
    <property type="project" value="InterPro"/>
</dbReference>
<dbReference type="Pfam" id="PF00270">
    <property type="entry name" value="DEAD"/>
    <property type="match status" value="1"/>
</dbReference>
<evidence type="ECO:0000259" key="10">
    <source>
        <dbReference type="PROSITE" id="PS51192"/>
    </source>
</evidence>
<dbReference type="GO" id="GO:0016787">
    <property type="term" value="F:hydrolase activity"/>
    <property type="evidence" value="ECO:0007669"/>
    <property type="project" value="UniProtKB-KW"/>
</dbReference>
<dbReference type="SUPFAM" id="SSF52540">
    <property type="entry name" value="P-loop containing nucleoside triphosphate hydrolases"/>
    <property type="match status" value="1"/>
</dbReference>
<dbReference type="GO" id="GO:0005737">
    <property type="term" value="C:cytoplasm"/>
    <property type="evidence" value="ECO:0007669"/>
    <property type="project" value="TreeGrafter"/>
</dbReference>